<evidence type="ECO:0000313" key="2">
    <source>
        <dbReference type="Proteomes" id="UP000622552"/>
    </source>
</evidence>
<dbReference type="Proteomes" id="UP000622552">
    <property type="component" value="Unassembled WGS sequence"/>
</dbReference>
<keyword evidence="2" id="KW-1185">Reference proteome</keyword>
<evidence type="ECO:0000313" key="1">
    <source>
        <dbReference type="EMBL" id="MBG6137525.1"/>
    </source>
</evidence>
<proteinExistence type="predicted"/>
<protein>
    <submittedName>
        <fullName evidence="1">Uncharacterized protein</fullName>
    </submittedName>
</protein>
<dbReference type="RefSeq" id="WP_197004380.1">
    <property type="nucleotide sequence ID" value="NZ_BONS01000020.1"/>
</dbReference>
<dbReference type="AlphaFoldDB" id="A0A8J7GJ23"/>
<dbReference type="EMBL" id="JADOUF010000001">
    <property type="protein sequence ID" value="MBG6137525.1"/>
    <property type="molecule type" value="Genomic_DNA"/>
</dbReference>
<accession>A0A8J7GJ23</accession>
<organism evidence="1 2">
    <name type="scientific">Longispora fulva</name>
    <dbReference type="NCBI Taxonomy" id="619741"/>
    <lineage>
        <taxon>Bacteria</taxon>
        <taxon>Bacillati</taxon>
        <taxon>Actinomycetota</taxon>
        <taxon>Actinomycetes</taxon>
        <taxon>Micromonosporales</taxon>
        <taxon>Micromonosporaceae</taxon>
        <taxon>Longispora</taxon>
    </lineage>
</organism>
<name>A0A8J7GJ23_9ACTN</name>
<gene>
    <name evidence="1" type="ORF">IW245_003719</name>
</gene>
<sequence length="110" mass="11842">MNFEGDIISKPNRKRYKLEQIREAKQVNGSATIPFEVGGLDFDLPAPGFWPDAAHLAAKEGNSIGLAKALLGEQHELFIEAGGQSDDVVLLMAQWSEDEQGVSLGESSAS</sequence>
<reference evidence="1" key="1">
    <citation type="submission" date="2020-11" db="EMBL/GenBank/DDBJ databases">
        <title>Sequencing the genomes of 1000 actinobacteria strains.</title>
        <authorList>
            <person name="Klenk H.-P."/>
        </authorList>
    </citation>
    <scope>NUCLEOTIDE SEQUENCE</scope>
    <source>
        <strain evidence="1">DSM 45356</strain>
    </source>
</reference>
<comment type="caution">
    <text evidence="1">The sequence shown here is derived from an EMBL/GenBank/DDBJ whole genome shotgun (WGS) entry which is preliminary data.</text>
</comment>